<proteinExistence type="predicted"/>
<comment type="caution">
    <text evidence="1">The sequence shown here is derived from an EMBL/GenBank/DDBJ whole genome shotgun (WGS) entry which is preliminary data.</text>
</comment>
<dbReference type="GO" id="GO:0016791">
    <property type="term" value="F:phosphatase activity"/>
    <property type="evidence" value="ECO:0007669"/>
    <property type="project" value="UniProtKB-ARBA"/>
</dbReference>
<dbReference type="Gene3D" id="3.40.50.1000">
    <property type="entry name" value="HAD superfamily/HAD-like"/>
    <property type="match status" value="1"/>
</dbReference>
<dbReference type="EMBL" id="MU864985">
    <property type="protein sequence ID" value="KAK4461704.1"/>
    <property type="molecule type" value="Genomic_DNA"/>
</dbReference>
<dbReference type="InterPro" id="IPR023214">
    <property type="entry name" value="HAD_sf"/>
</dbReference>
<gene>
    <name evidence="1" type="ORF">QBC42DRAFT_328976</name>
</gene>
<dbReference type="AlphaFoldDB" id="A0AAV9HLP4"/>
<dbReference type="Pfam" id="PF13419">
    <property type="entry name" value="HAD_2"/>
    <property type="match status" value="1"/>
</dbReference>
<dbReference type="InterPro" id="IPR041492">
    <property type="entry name" value="HAD_2"/>
</dbReference>
<dbReference type="InterPro" id="IPR036412">
    <property type="entry name" value="HAD-like_sf"/>
</dbReference>
<dbReference type="PANTHER" id="PTHR43611:SF3">
    <property type="entry name" value="FLAVIN MONONUCLEOTIDE HYDROLASE 1, CHLOROPLATIC"/>
    <property type="match status" value="1"/>
</dbReference>
<dbReference type="PANTHER" id="PTHR43611">
    <property type="entry name" value="ALPHA-D-GLUCOSE 1-PHOSPHATE PHOSPHATASE"/>
    <property type="match status" value="1"/>
</dbReference>
<accession>A0AAV9HLP4</accession>
<name>A0AAV9HLP4_9PEZI</name>
<dbReference type="SUPFAM" id="SSF56784">
    <property type="entry name" value="HAD-like"/>
    <property type="match status" value="1"/>
</dbReference>
<dbReference type="InterPro" id="IPR006439">
    <property type="entry name" value="HAD-SF_hydro_IA"/>
</dbReference>
<dbReference type="Proteomes" id="UP001321749">
    <property type="component" value="Unassembled WGS sequence"/>
</dbReference>
<evidence type="ECO:0000313" key="1">
    <source>
        <dbReference type="EMBL" id="KAK4461704.1"/>
    </source>
</evidence>
<organism evidence="1 2">
    <name type="scientific">Cladorrhinum samala</name>
    <dbReference type="NCBI Taxonomy" id="585594"/>
    <lineage>
        <taxon>Eukaryota</taxon>
        <taxon>Fungi</taxon>
        <taxon>Dikarya</taxon>
        <taxon>Ascomycota</taxon>
        <taxon>Pezizomycotina</taxon>
        <taxon>Sordariomycetes</taxon>
        <taxon>Sordariomycetidae</taxon>
        <taxon>Sordariales</taxon>
        <taxon>Podosporaceae</taxon>
        <taxon>Cladorrhinum</taxon>
    </lineage>
</organism>
<dbReference type="NCBIfam" id="TIGR01509">
    <property type="entry name" value="HAD-SF-IA-v3"/>
    <property type="match status" value="1"/>
</dbReference>
<reference evidence="1" key="2">
    <citation type="submission" date="2023-06" db="EMBL/GenBank/DDBJ databases">
        <authorList>
            <consortium name="Lawrence Berkeley National Laboratory"/>
            <person name="Mondo S.J."/>
            <person name="Hensen N."/>
            <person name="Bonometti L."/>
            <person name="Westerberg I."/>
            <person name="Brannstrom I.O."/>
            <person name="Guillou S."/>
            <person name="Cros-Aarteil S."/>
            <person name="Calhoun S."/>
            <person name="Haridas S."/>
            <person name="Kuo A."/>
            <person name="Pangilinan J."/>
            <person name="Riley R."/>
            <person name="Labutti K."/>
            <person name="Andreopoulos B."/>
            <person name="Lipzen A."/>
            <person name="Chen C."/>
            <person name="Yanf M."/>
            <person name="Daum C."/>
            <person name="Ng V."/>
            <person name="Clum A."/>
            <person name="Steindorff A."/>
            <person name="Ohm R."/>
            <person name="Martin F."/>
            <person name="Silar P."/>
            <person name="Natvig D."/>
            <person name="Lalanne C."/>
            <person name="Gautier V."/>
            <person name="Ament-Velasquez S.L."/>
            <person name="Kruys A."/>
            <person name="Hutchinson M.I."/>
            <person name="Powell A.J."/>
            <person name="Barry K."/>
            <person name="Miller A.N."/>
            <person name="Grigoriev I.V."/>
            <person name="Debuchy R."/>
            <person name="Gladieux P."/>
            <person name="Thoren M.H."/>
            <person name="Johannesson H."/>
        </authorList>
    </citation>
    <scope>NUCLEOTIDE SEQUENCE</scope>
    <source>
        <strain evidence="1">PSN324</strain>
    </source>
</reference>
<keyword evidence="2" id="KW-1185">Reference proteome</keyword>
<protein>
    <submittedName>
        <fullName evidence="1">Phosphatase</fullName>
    </submittedName>
</protein>
<evidence type="ECO:0000313" key="2">
    <source>
        <dbReference type="Proteomes" id="UP001321749"/>
    </source>
</evidence>
<reference evidence="1" key="1">
    <citation type="journal article" date="2023" name="Mol. Phylogenet. Evol.">
        <title>Genome-scale phylogeny and comparative genomics of the fungal order Sordariales.</title>
        <authorList>
            <person name="Hensen N."/>
            <person name="Bonometti L."/>
            <person name="Westerberg I."/>
            <person name="Brannstrom I.O."/>
            <person name="Guillou S."/>
            <person name="Cros-Aarteil S."/>
            <person name="Calhoun S."/>
            <person name="Haridas S."/>
            <person name="Kuo A."/>
            <person name="Mondo S."/>
            <person name="Pangilinan J."/>
            <person name="Riley R."/>
            <person name="LaButti K."/>
            <person name="Andreopoulos B."/>
            <person name="Lipzen A."/>
            <person name="Chen C."/>
            <person name="Yan M."/>
            <person name="Daum C."/>
            <person name="Ng V."/>
            <person name="Clum A."/>
            <person name="Steindorff A."/>
            <person name="Ohm R.A."/>
            <person name="Martin F."/>
            <person name="Silar P."/>
            <person name="Natvig D.O."/>
            <person name="Lalanne C."/>
            <person name="Gautier V."/>
            <person name="Ament-Velasquez S.L."/>
            <person name="Kruys A."/>
            <person name="Hutchinson M.I."/>
            <person name="Powell A.J."/>
            <person name="Barry K."/>
            <person name="Miller A.N."/>
            <person name="Grigoriev I.V."/>
            <person name="Debuchy R."/>
            <person name="Gladieux P."/>
            <person name="Hiltunen Thoren M."/>
            <person name="Johannesson H."/>
        </authorList>
    </citation>
    <scope>NUCLEOTIDE SEQUENCE</scope>
    <source>
        <strain evidence="1">PSN324</strain>
    </source>
</reference>
<sequence length="516" mass="58236">MMGTVTWHNLERNKMQADEAFRQLSVEFNVDQTLIQKALDQAQSTLRINKEIEALINELVAAKARNSRIKVYAMSNIAEDHFLCLQKVPFLWSVFDKVFTSFNAGMRKPDLSFFRYVIEQTGCNPRNTLYLDDKPENICAGRALGLRGEIVSRDGRTRVCNLVRNLLFNDAFSRAEHFLRSNARHLHSVMETGAEDVVFKDNYAQLLIWGLTGMEDIIYLTWPDGVTQGLDEEKDSPDKMLVGENQSISLSTASASVDTGRHSTTDHPIPSGLEVNLWAYFGQGTVGTTGTFPRDFDTTSIAYVTVPQAYLQRLAAPSVIAEIMFAHRDSDGLMETYFGTHRPRVSPEVCVNIFRFLNKFGDAVGLPSLDVSDARIAPSKELIINTLAYRAVLYGSRFYTEPEAFLYFVSMLYCECKENSPQFAAELKMHLEPALMERLHVQTNPLALAMRIRSCQLMNVKEQFVQSDLESLLEMQQADGGWPAGHFCRTGRSGLNIGSRGLTTALMWRILKDYKL</sequence>